<keyword evidence="3" id="KW-1185">Reference proteome</keyword>
<dbReference type="Proteomes" id="UP000307440">
    <property type="component" value="Unassembled WGS sequence"/>
</dbReference>
<sequence length="176" mass="20295">MAQNNSYILRQFGDDPMKHSYQDPEGNTAFTIGMVVRDPNIILRLSRELSWSQQHPSVMGPDNSYFYLGAENAPGYIVYGNGTLHIPMPFFLRPGKKENTTSRYFRMQNGRDYKWKVYSAHRMECMDGRTTIATWEVTEPSQEHFARLTLQPASLPFITEILTSLTLNRISQAHGW</sequence>
<evidence type="ECO:0000313" key="2">
    <source>
        <dbReference type="EMBL" id="TFK29041.1"/>
    </source>
</evidence>
<feature type="domain" description="DUF6593" evidence="1">
    <location>
        <begin position="90"/>
        <end position="165"/>
    </location>
</feature>
<evidence type="ECO:0000313" key="3">
    <source>
        <dbReference type="Proteomes" id="UP000307440"/>
    </source>
</evidence>
<dbReference type="EMBL" id="ML210152">
    <property type="protein sequence ID" value="TFK29041.1"/>
    <property type="molecule type" value="Genomic_DNA"/>
</dbReference>
<name>A0A5C3LK68_COPMA</name>
<dbReference type="STRING" id="230819.A0A5C3LK68"/>
<proteinExistence type="predicted"/>
<reference evidence="2 3" key="1">
    <citation type="journal article" date="2019" name="Nat. Ecol. Evol.">
        <title>Megaphylogeny resolves global patterns of mushroom evolution.</title>
        <authorList>
            <person name="Varga T."/>
            <person name="Krizsan K."/>
            <person name="Foldi C."/>
            <person name="Dima B."/>
            <person name="Sanchez-Garcia M."/>
            <person name="Sanchez-Ramirez S."/>
            <person name="Szollosi G.J."/>
            <person name="Szarkandi J.G."/>
            <person name="Papp V."/>
            <person name="Albert L."/>
            <person name="Andreopoulos W."/>
            <person name="Angelini C."/>
            <person name="Antonin V."/>
            <person name="Barry K.W."/>
            <person name="Bougher N.L."/>
            <person name="Buchanan P."/>
            <person name="Buyck B."/>
            <person name="Bense V."/>
            <person name="Catcheside P."/>
            <person name="Chovatia M."/>
            <person name="Cooper J."/>
            <person name="Damon W."/>
            <person name="Desjardin D."/>
            <person name="Finy P."/>
            <person name="Geml J."/>
            <person name="Haridas S."/>
            <person name="Hughes K."/>
            <person name="Justo A."/>
            <person name="Karasinski D."/>
            <person name="Kautmanova I."/>
            <person name="Kiss B."/>
            <person name="Kocsube S."/>
            <person name="Kotiranta H."/>
            <person name="LaButti K.M."/>
            <person name="Lechner B.E."/>
            <person name="Liimatainen K."/>
            <person name="Lipzen A."/>
            <person name="Lukacs Z."/>
            <person name="Mihaltcheva S."/>
            <person name="Morgado L.N."/>
            <person name="Niskanen T."/>
            <person name="Noordeloos M.E."/>
            <person name="Ohm R.A."/>
            <person name="Ortiz-Santana B."/>
            <person name="Ovrebo C."/>
            <person name="Racz N."/>
            <person name="Riley R."/>
            <person name="Savchenko A."/>
            <person name="Shiryaev A."/>
            <person name="Soop K."/>
            <person name="Spirin V."/>
            <person name="Szebenyi C."/>
            <person name="Tomsovsky M."/>
            <person name="Tulloss R.E."/>
            <person name="Uehling J."/>
            <person name="Grigoriev I.V."/>
            <person name="Vagvolgyi C."/>
            <person name="Papp T."/>
            <person name="Martin F.M."/>
            <person name="Miettinen O."/>
            <person name="Hibbett D.S."/>
            <person name="Nagy L.G."/>
        </authorList>
    </citation>
    <scope>NUCLEOTIDE SEQUENCE [LARGE SCALE GENOMIC DNA]</scope>
    <source>
        <strain evidence="2 3">CBS 121175</strain>
    </source>
</reference>
<dbReference type="InterPro" id="IPR046528">
    <property type="entry name" value="DUF6593"/>
</dbReference>
<dbReference type="OrthoDB" id="3168860at2759"/>
<dbReference type="AlphaFoldDB" id="A0A5C3LK68"/>
<protein>
    <recommendedName>
        <fullName evidence="1">DUF6593 domain-containing protein</fullName>
    </recommendedName>
</protein>
<dbReference type="Pfam" id="PF20236">
    <property type="entry name" value="DUF6593"/>
    <property type="match status" value="1"/>
</dbReference>
<organism evidence="2 3">
    <name type="scientific">Coprinopsis marcescibilis</name>
    <name type="common">Agaric fungus</name>
    <name type="synonym">Psathyrella marcescibilis</name>
    <dbReference type="NCBI Taxonomy" id="230819"/>
    <lineage>
        <taxon>Eukaryota</taxon>
        <taxon>Fungi</taxon>
        <taxon>Dikarya</taxon>
        <taxon>Basidiomycota</taxon>
        <taxon>Agaricomycotina</taxon>
        <taxon>Agaricomycetes</taxon>
        <taxon>Agaricomycetidae</taxon>
        <taxon>Agaricales</taxon>
        <taxon>Agaricineae</taxon>
        <taxon>Psathyrellaceae</taxon>
        <taxon>Coprinopsis</taxon>
    </lineage>
</organism>
<accession>A0A5C3LK68</accession>
<evidence type="ECO:0000259" key="1">
    <source>
        <dbReference type="Pfam" id="PF20236"/>
    </source>
</evidence>
<gene>
    <name evidence="2" type="ORF">FA15DRAFT_664698</name>
</gene>